<evidence type="ECO:0000313" key="6">
    <source>
        <dbReference type="Proteomes" id="UP001596150"/>
    </source>
</evidence>
<name>A0ABW0PY24_9HYPH</name>
<reference evidence="6" key="1">
    <citation type="journal article" date="2019" name="Int. J. Syst. Evol. Microbiol.">
        <title>The Global Catalogue of Microorganisms (GCM) 10K type strain sequencing project: providing services to taxonomists for standard genome sequencing and annotation.</title>
        <authorList>
            <consortium name="The Broad Institute Genomics Platform"/>
            <consortium name="The Broad Institute Genome Sequencing Center for Infectious Disease"/>
            <person name="Wu L."/>
            <person name="Ma J."/>
        </authorList>
    </citation>
    <scope>NUCLEOTIDE SEQUENCE [LARGE SCALE GENOMIC DNA]</scope>
    <source>
        <strain evidence="6">KACC 12633</strain>
    </source>
</reference>
<dbReference type="InterPro" id="IPR050555">
    <property type="entry name" value="Bact_Solute-Bind_Prot2"/>
</dbReference>
<accession>A0ABW0PY24</accession>
<dbReference type="InterPro" id="IPR025997">
    <property type="entry name" value="SBP_2_dom"/>
</dbReference>
<protein>
    <submittedName>
        <fullName evidence="5">Autoinducer 2 ABC transporter substrate-binding protein</fullName>
    </submittedName>
</protein>
<comment type="similarity">
    <text evidence="2">Belongs to the bacterial solute-binding protein 2 family.</text>
</comment>
<evidence type="ECO:0000256" key="2">
    <source>
        <dbReference type="ARBA" id="ARBA00007639"/>
    </source>
</evidence>
<dbReference type="PANTHER" id="PTHR30036">
    <property type="entry name" value="D-XYLOSE-BINDING PERIPLASMIC PROTEIN"/>
    <property type="match status" value="1"/>
</dbReference>
<comment type="caution">
    <text evidence="5">The sequence shown here is derived from an EMBL/GenBank/DDBJ whole genome shotgun (WGS) entry which is preliminary data.</text>
</comment>
<feature type="signal peptide" evidence="3">
    <location>
        <begin position="1"/>
        <end position="24"/>
    </location>
</feature>
<dbReference type="CDD" id="cd06302">
    <property type="entry name" value="PBP1_LsrB_Quorum_Sensing-like"/>
    <property type="match status" value="1"/>
</dbReference>
<dbReference type="EMBL" id="JBHSML010000007">
    <property type="protein sequence ID" value="MFC5517273.1"/>
    <property type="molecule type" value="Genomic_DNA"/>
</dbReference>
<evidence type="ECO:0000259" key="4">
    <source>
        <dbReference type="Pfam" id="PF13407"/>
    </source>
</evidence>
<dbReference type="Gene3D" id="3.40.50.2300">
    <property type="match status" value="2"/>
</dbReference>
<dbReference type="PANTHER" id="PTHR30036:SF7">
    <property type="entry name" value="ABC TRANSPORTER PERIPLASMIC-BINDING PROTEIN YPHF"/>
    <property type="match status" value="1"/>
</dbReference>
<organism evidence="5 6">
    <name type="scientific">Kaistia terrae</name>
    <dbReference type="NCBI Taxonomy" id="537017"/>
    <lineage>
        <taxon>Bacteria</taxon>
        <taxon>Pseudomonadati</taxon>
        <taxon>Pseudomonadota</taxon>
        <taxon>Alphaproteobacteria</taxon>
        <taxon>Hyphomicrobiales</taxon>
        <taxon>Kaistiaceae</taxon>
        <taxon>Kaistia</taxon>
    </lineage>
</organism>
<keyword evidence="3" id="KW-0732">Signal</keyword>
<sequence>MNRILKSSILGLLAATALAVTASAADKVRVAFVPQIQGIPYYVAMEEGAKKAAAAFGVEYIQQGPTSTNSADQLRIFESFVSQGVNVVGVSPVDVETLKPAIASARAKNIHVITSDADAVGSEREFYVAQAMDQDLGFTILDEMVERIGAEGKIAIISDAPTIASLNAWIAAIKERATTKYPKLQIVSVDHTDGTASRAFQFATDAMTRTPDLGGIIGIASTTCPGIGQAVEAAGKQGQIVTAGFCSPNTVKDYVMSGAMTYSVLWNPADLGYLTVWAGKQVADGVAFEESPKIEGLDAKVRWLKDEKILLLGDPMVFTKENIAQFNF</sequence>
<feature type="domain" description="Periplasmic binding protein" evidence="4">
    <location>
        <begin position="30"/>
        <end position="285"/>
    </location>
</feature>
<feature type="chain" id="PRO_5045142224" evidence="3">
    <location>
        <begin position="25"/>
        <end position="328"/>
    </location>
</feature>
<dbReference type="Proteomes" id="UP001596150">
    <property type="component" value="Unassembled WGS sequence"/>
</dbReference>
<evidence type="ECO:0000256" key="1">
    <source>
        <dbReference type="ARBA" id="ARBA00004418"/>
    </source>
</evidence>
<proteinExistence type="inferred from homology"/>
<evidence type="ECO:0000256" key="3">
    <source>
        <dbReference type="SAM" id="SignalP"/>
    </source>
</evidence>
<evidence type="ECO:0000313" key="5">
    <source>
        <dbReference type="EMBL" id="MFC5517273.1"/>
    </source>
</evidence>
<keyword evidence="6" id="KW-1185">Reference proteome</keyword>
<dbReference type="InterPro" id="IPR028082">
    <property type="entry name" value="Peripla_BP_I"/>
</dbReference>
<dbReference type="SUPFAM" id="SSF53822">
    <property type="entry name" value="Periplasmic binding protein-like I"/>
    <property type="match status" value="1"/>
</dbReference>
<gene>
    <name evidence="5" type="ORF">ACFPP9_15920</name>
</gene>
<dbReference type="RefSeq" id="WP_266345581.1">
    <property type="nucleotide sequence ID" value="NZ_JAPKNH010000009.1"/>
</dbReference>
<dbReference type="Pfam" id="PF13407">
    <property type="entry name" value="Peripla_BP_4"/>
    <property type="match status" value="1"/>
</dbReference>
<comment type="subcellular location">
    <subcellularLocation>
        <location evidence="1">Periplasm</location>
    </subcellularLocation>
</comment>